<dbReference type="PANTHER" id="PTHR16056:SF2">
    <property type="entry name" value="TESTIS-EXPRESSED PROTEIN 10"/>
    <property type="match status" value="1"/>
</dbReference>
<protein>
    <recommendedName>
        <fullName evidence="6">Pre-rRNA-processing protein</fullName>
    </recommendedName>
</protein>
<comment type="function">
    <text evidence="1 6">Component of the RIX1 complex required for processing of ITS2 sequences from 35S pre-rRNA.</text>
</comment>
<keyword evidence="5 6" id="KW-0539">Nucleus</keyword>
<proteinExistence type="inferred from homology"/>
<evidence type="ECO:0000256" key="2">
    <source>
        <dbReference type="ARBA" id="ARBA00004604"/>
    </source>
</evidence>
<comment type="subcellular location">
    <subcellularLocation>
        <location evidence="2">Nucleus</location>
        <location evidence="2">Nucleolus</location>
    </subcellularLocation>
    <subcellularLocation>
        <location evidence="3">Nucleus</location>
        <location evidence="3">Nucleoplasm</location>
    </subcellularLocation>
</comment>
<name>A0A138ZXM2_GONPJ</name>
<sequence>MGPKKKQKKGEPDFKKTKLKVGHTHKTAAQAKETKVNIQSKAIIVPLQSFAEDTGDVKSSRNLSLKDLLSQMKHYSAGTRKDAVLGTLEIFQKSRDHALAHISSIFDRVTPLIVDDNEDVRAATRSFLLAFTHDLSRADLAPFKHVLFAYTSSALSHILEDIRVDAVKFVTAFLQHPAQWIAEFSDKLLLDCTGLIMSSESMSSGDSKSTSSMLAVNPRSVLGSTQFRLDLLTTILALLRLSSRVDTAPGPHTHTNTHTHDARVPELVWTDAAATELTIYSGLSYDSSSRLSEHVPLIDLSPPSAVASRSVSVTSTRLTVTVPGQTRGASASTSAASSLHANHVATPHRTLIDRLQPLLTSLWVEIAPSVFLGSARTPQQLTLSSALISCILDILALLWRSYSDQTQSQSRDAATTTAAETAWVADKFASLNKTVAVHFPYATSHPPNVSPADVLEWDAAFSEYATCITPRLRWDTAEPNVAAAAKKLSVRVAEAMVDIIKAGWTKEGFPRVERAVRSVVRFGDEELREKIVNAVIEAHSKLKTQDVRRGTSALLMGMVMGTERLQLDEETSVVRDGLKTWVLTLPKTLWELKATDPELSERILLTLNTVHRERIYEDLSQDAGEFLTAIQNSFVPVFSVELPSGGTAFGPFLELPRGLQTLCLSMVYYLSHTSDKMLKALAACLTSSDITASILQHAFDVLGCLHSEGLLPLTDYLSILWTMLIGYRAKELDALQSGRKPEERFMSLSSGIAAKKRDTAKKRKHAADAPRSDEDTLTFWSKQRLRQKIAVQQFISLGYMDISSFLSISIELINRFQVQKSS</sequence>
<dbReference type="Pfam" id="PF12333">
    <property type="entry name" value="Ipi1_N"/>
    <property type="match status" value="1"/>
</dbReference>
<evidence type="ECO:0000259" key="7">
    <source>
        <dbReference type="Pfam" id="PF12333"/>
    </source>
</evidence>
<evidence type="ECO:0000256" key="5">
    <source>
        <dbReference type="ARBA" id="ARBA00023242"/>
    </source>
</evidence>
<evidence type="ECO:0000313" key="10">
    <source>
        <dbReference type="Proteomes" id="UP000070544"/>
    </source>
</evidence>
<dbReference type="AlphaFoldDB" id="A0A138ZXM2"/>
<dbReference type="InterPro" id="IPR057949">
    <property type="entry name" value="TPR_TEX10"/>
</dbReference>
<evidence type="ECO:0000313" key="9">
    <source>
        <dbReference type="EMBL" id="KXS09248.1"/>
    </source>
</evidence>
<dbReference type="EMBL" id="KQ965875">
    <property type="protein sequence ID" value="KXS09248.1"/>
    <property type="molecule type" value="Genomic_DNA"/>
</dbReference>
<dbReference type="Pfam" id="PF25781">
    <property type="entry name" value="TPR_TEX10"/>
    <property type="match status" value="1"/>
</dbReference>
<feature type="domain" description="TEX10-like TPR repeats" evidence="8">
    <location>
        <begin position="578"/>
        <end position="753"/>
    </location>
</feature>
<keyword evidence="6" id="KW-0690">Ribosome biogenesis</keyword>
<dbReference type="GO" id="GO:0005634">
    <property type="term" value="C:nucleus"/>
    <property type="evidence" value="ECO:0007669"/>
    <property type="project" value="UniProtKB-SubCell"/>
</dbReference>
<comment type="subunit">
    <text evidence="6">Component of the RIX1 complex.</text>
</comment>
<dbReference type="InterPro" id="IPR016024">
    <property type="entry name" value="ARM-type_fold"/>
</dbReference>
<dbReference type="SUPFAM" id="SSF48371">
    <property type="entry name" value="ARM repeat"/>
    <property type="match status" value="1"/>
</dbReference>
<evidence type="ECO:0000256" key="3">
    <source>
        <dbReference type="ARBA" id="ARBA00004642"/>
    </source>
</evidence>
<evidence type="ECO:0000259" key="8">
    <source>
        <dbReference type="Pfam" id="PF25781"/>
    </source>
</evidence>
<dbReference type="OrthoDB" id="361362at2759"/>
<keyword evidence="10" id="KW-1185">Reference proteome</keyword>
<evidence type="ECO:0000256" key="6">
    <source>
        <dbReference type="RuleBase" id="RU368021"/>
    </source>
</evidence>
<dbReference type="PANTHER" id="PTHR16056">
    <property type="entry name" value="REGULATOR OF MICROTUBULE DYNAMICS PROTEIN"/>
    <property type="match status" value="1"/>
</dbReference>
<accession>A0A138ZXM2</accession>
<dbReference type="InterPro" id="IPR024679">
    <property type="entry name" value="Ipi1_N"/>
</dbReference>
<dbReference type="GO" id="GO:0006364">
    <property type="term" value="P:rRNA processing"/>
    <property type="evidence" value="ECO:0007669"/>
    <property type="project" value="UniProtKB-UniRule"/>
</dbReference>
<evidence type="ECO:0000256" key="4">
    <source>
        <dbReference type="ARBA" id="ARBA00006427"/>
    </source>
</evidence>
<reference evidence="9 10" key="1">
    <citation type="journal article" date="2015" name="Genome Biol. Evol.">
        <title>Phylogenomic analyses indicate that early fungi evolved digesting cell walls of algal ancestors of land plants.</title>
        <authorList>
            <person name="Chang Y."/>
            <person name="Wang S."/>
            <person name="Sekimoto S."/>
            <person name="Aerts A.L."/>
            <person name="Choi C."/>
            <person name="Clum A."/>
            <person name="LaButti K.M."/>
            <person name="Lindquist E.A."/>
            <person name="Yee Ngan C."/>
            <person name="Ohm R.A."/>
            <person name="Salamov A.A."/>
            <person name="Grigoriev I.V."/>
            <person name="Spatafora J.W."/>
            <person name="Berbee M.L."/>
        </authorList>
    </citation>
    <scope>NUCLEOTIDE SEQUENCE [LARGE SCALE GENOMIC DNA]</scope>
    <source>
        <strain evidence="9 10">JEL478</strain>
    </source>
</reference>
<comment type="similarity">
    <text evidence="4 6">Belongs to the IPI1/TEX10 family.</text>
</comment>
<organism evidence="9 10">
    <name type="scientific">Gonapodya prolifera (strain JEL478)</name>
    <name type="common">Monoblepharis prolifera</name>
    <dbReference type="NCBI Taxonomy" id="1344416"/>
    <lineage>
        <taxon>Eukaryota</taxon>
        <taxon>Fungi</taxon>
        <taxon>Fungi incertae sedis</taxon>
        <taxon>Chytridiomycota</taxon>
        <taxon>Chytridiomycota incertae sedis</taxon>
        <taxon>Monoblepharidomycetes</taxon>
        <taxon>Monoblepharidales</taxon>
        <taxon>Gonapodyaceae</taxon>
        <taxon>Gonapodya</taxon>
    </lineage>
</organism>
<keyword evidence="6" id="KW-0698">rRNA processing</keyword>
<dbReference type="Proteomes" id="UP000070544">
    <property type="component" value="Unassembled WGS sequence"/>
</dbReference>
<evidence type="ECO:0000256" key="1">
    <source>
        <dbReference type="ARBA" id="ARBA00002355"/>
    </source>
</evidence>
<dbReference type="GO" id="GO:0120330">
    <property type="term" value="C:rixosome complex"/>
    <property type="evidence" value="ECO:0007669"/>
    <property type="project" value="UniProtKB-UniRule"/>
</dbReference>
<feature type="domain" description="Pre-rRNA-processing protein Ipi1 N-terminal" evidence="7">
    <location>
        <begin position="139"/>
        <end position="239"/>
    </location>
</feature>
<dbReference type="STRING" id="1344416.A0A138ZXM2"/>
<gene>
    <name evidence="9" type="ORF">M427DRAFT_39245</name>
</gene>
<dbReference type="OMA" id="WKLHANN"/>